<feature type="domain" description="DUF4440" evidence="1">
    <location>
        <begin position="19"/>
        <end position="103"/>
    </location>
</feature>
<evidence type="ECO:0000313" key="2">
    <source>
        <dbReference type="EMBL" id="SDC61381.1"/>
    </source>
</evidence>
<dbReference type="SUPFAM" id="SSF54427">
    <property type="entry name" value="NTF2-like"/>
    <property type="match status" value="1"/>
</dbReference>
<sequence>MAGMAERGYVDLAAMLRVAEVALLTPATRQDPERIRALLHPDYVEVGRSGRRWTRDDVLDRLACEQARPTPATDEWELMELAPDLVLVTYRMRGDQRESRHSSIWDISSGSPVLRFHQGTVVPSTG</sequence>
<proteinExistence type="predicted"/>
<dbReference type="AlphaFoldDB" id="A0A1G6N105"/>
<reference evidence="2 3" key="1">
    <citation type="submission" date="2016-09" db="EMBL/GenBank/DDBJ databases">
        <authorList>
            <person name="Capua I."/>
            <person name="De Benedictis P."/>
            <person name="Joannis T."/>
            <person name="Lombin L.H."/>
            <person name="Cattoli G."/>
        </authorList>
    </citation>
    <scope>NUCLEOTIDE SEQUENCE [LARGE SCALE GENOMIC DNA]</scope>
    <source>
        <strain evidence="2 3">ISLP-3</strain>
    </source>
</reference>
<dbReference type="Gene3D" id="3.10.450.50">
    <property type="match status" value="1"/>
</dbReference>
<dbReference type="EMBL" id="FMYH01000003">
    <property type="protein sequence ID" value="SDC61381.1"/>
    <property type="molecule type" value="Genomic_DNA"/>
</dbReference>
<dbReference type="OrthoDB" id="7845843at2"/>
<evidence type="ECO:0000313" key="3">
    <source>
        <dbReference type="Proteomes" id="UP000199039"/>
    </source>
</evidence>
<dbReference type="InterPro" id="IPR027843">
    <property type="entry name" value="DUF4440"/>
</dbReference>
<name>A0A1G6N105_9MICO</name>
<evidence type="ECO:0000259" key="1">
    <source>
        <dbReference type="Pfam" id="PF14534"/>
    </source>
</evidence>
<dbReference type="InterPro" id="IPR032710">
    <property type="entry name" value="NTF2-like_dom_sf"/>
</dbReference>
<organism evidence="2 3">
    <name type="scientific">Sanguibacter gelidistatuariae</name>
    <dbReference type="NCBI Taxonomy" id="1814289"/>
    <lineage>
        <taxon>Bacteria</taxon>
        <taxon>Bacillati</taxon>
        <taxon>Actinomycetota</taxon>
        <taxon>Actinomycetes</taxon>
        <taxon>Micrococcales</taxon>
        <taxon>Sanguibacteraceae</taxon>
        <taxon>Sanguibacter</taxon>
    </lineage>
</organism>
<dbReference type="Pfam" id="PF14534">
    <property type="entry name" value="DUF4440"/>
    <property type="match status" value="1"/>
</dbReference>
<keyword evidence="3" id="KW-1185">Reference proteome</keyword>
<gene>
    <name evidence="2" type="ORF">SAMN05216410_2021</name>
</gene>
<dbReference type="STRING" id="1814289.SAMN05216410_2021"/>
<dbReference type="Proteomes" id="UP000199039">
    <property type="component" value="Unassembled WGS sequence"/>
</dbReference>
<accession>A0A1G6N105</accession>
<protein>
    <submittedName>
        <fullName evidence="2">Ribonuclease HI</fullName>
    </submittedName>
</protein>